<name>A0ABR2Z399_9CHLO</name>
<keyword evidence="2" id="KW-0472">Membrane</keyword>
<evidence type="ECO:0000313" key="4">
    <source>
        <dbReference type="Proteomes" id="UP001491310"/>
    </source>
</evidence>
<accession>A0ABR2Z399</accession>
<keyword evidence="2" id="KW-1133">Transmembrane helix</keyword>
<feature type="region of interest" description="Disordered" evidence="1">
    <location>
        <begin position="448"/>
        <end position="530"/>
    </location>
</feature>
<feature type="compositionally biased region" description="Polar residues" evidence="1">
    <location>
        <begin position="457"/>
        <end position="466"/>
    </location>
</feature>
<dbReference type="EMBL" id="JALJOT010000001">
    <property type="protein sequence ID" value="KAK9918435.1"/>
    <property type="molecule type" value="Genomic_DNA"/>
</dbReference>
<evidence type="ECO:0000256" key="1">
    <source>
        <dbReference type="SAM" id="MobiDB-lite"/>
    </source>
</evidence>
<evidence type="ECO:0000256" key="2">
    <source>
        <dbReference type="SAM" id="Phobius"/>
    </source>
</evidence>
<feature type="compositionally biased region" description="Polar residues" evidence="1">
    <location>
        <begin position="570"/>
        <end position="581"/>
    </location>
</feature>
<comment type="caution">
    <text evidence="3">The sequence shown here is derived from an EMBL/GenBank/DDBJ whole genome shotgun (WGS) entry which is preliminary data.</text>
</comment>
<organism evidence="3 4">
    <name type="scientific">Coccomyxa subellipsoidea</name>
    <dbReference type="NCBI Taxonomy" id="248742"/>
    <lineage>
        <taxon>Eukaryota</taxon>
        <taxon>Viridiplantae</taxon>
        <taxon>Chlorophyta</taxon>
        <taxon>core chlorophytes</taxon>
        <taxon>Trebouxiophyceae</taxon>
        <taxon>Trebouxiophyceae incertae sedis</taxon>
        <taxon>Coccomyxaceae</taxon>
        <taxon>Coccomyxa</taxon>
    </lineage>
</organism>
<dbReference type="Proteomes" id="UP001491310">
    <property type="component" value="Unassembled WGS sequence"/>
</dbReference>
<gene>
    <name evidence="3" type="ORF">WJX75_004078</name>
</gene>
<feature type="region of interest" description="Disordered" evidence="1">
    <location>
        <begin position="561"/>
        <end position="583"/>
    </location>
</feature>
<sequence>MYKSRKQEWEGPETSANGSSAATRKKASLYTLTMGFCKSLTAILATFLVLSLFCQAQAVVNTTAAAEVVRLAAADPTVLATANNVITAVRNSALTNGLTSFDVATVIADPKVQAAVVPFIEAAAAAAGPAWLDVVPQTAAVAQDPTAAAQVLKLALADPDVLAAAKTLIGTVQLAAVSNPLNGYSVTALAANPSVQAAVVPLVAAAAKASGVEWAAVDTTAVLTAAATAAAVPAAAPAAASLSAQQVASFQAAMPSFPSLFSGRKLQQVILNPGDFLGLPTDASKATPSNADAARLNSALGLTGQQTAQDAAFQQEQATARVSNRMSDSATTSAAMQNFDVSSLNPTGNNVRATQQFRQQTQPAGASSGAAAPAATQAAYAFAPAPYDPTAAPQKVAVMNADGSYQVQQPAQSAAAYGTSSNLAAAAPSADATSADATSADATQATGQVNVKPANQVAPSQISQGTVLLRPGTPDTTAPTTDSAGSSTAAQDILTSLGGGLADSPGVSPAPQGQAFDWLNPNPNAPPVPADSVVAQRAAGNVAQPPASQDSQNVRNFVSQAGFTTGKGGSSTPATTQQQQGRRLLAEAQRISAPSGAQPAAGDDVPAIAMRVAQAFGQAATQLLTNPSNPPASAPSSDILLVGPALSPSSITGELQLQPVAKPLTAAPALAPAPSTSMTAEVASAAASLAAPILAGQGRGPTDPPKPPLHELVDAAAELPARLGILPALPGMQGAPDAGQSQQASAAAASQLQTMFTMPANQGPGVVPAQGGSVAGSGMTGVGRRMLQK</sequence>
<feature type="transmembrane region" description="Helical" evidence="2">
    <location>
        <begin position="29"/>
        <end position="53"/>
    </location>
</feature>
<feature type="compositionally biased region" description="Low complexity" evidence="1">
    <location>
        <begin position="471"/>
        <end position="490"/>
    </location>
</feature>
<reference evidence="3 4" key="1">
    <citation type="journal article" date="2024" name="Nat. Commun.">
        <title>Phylogenomics reveals the evolutionary origins of lichenization in chlorophyte algae.</title>
        <authorList>
            <person name="Puginier C."/>
            <person name="Libourel C."/>
            <person name="Otte J."/>
            <person name="Skaloud P."/>
            <person name="Haon M."/>
            <person name="Grisel S."/>
            <person name="Petersen M."/>
            <person name="Berrin J.G."/>
            <person name="Delaux P.M."/>
            <person name="Dal Grande F."/>
            <person name="Keller J."/>
        </authorList>
    </citation>
    <scope>NUCLEOTIDE SEQUENCE [LARGE SCALE GENOMIC DNA]</scope>
    <source>
        <strain evidence="3 4">SAG 216-7</strain>
    </source>
</reference>
<keyword evidence="2" id="KW-0812">Transmembrane</keyword>
<evidence type="ECO:0000313" key="3">
    <source>
        <dbReference type="EMBL" id="KAK9918435.1"/>
    </source>
</evidence>
<proteinExistence type="predicted"/>
<protein>
    <submittedName>
        <fullName evidence="3">Uncharacterized protein</fullName>
    </submittedName>
</protein>
<keyword evidence="4" id="KW-1185">Reference proteome</keyword>